<sequence length="142" mass="15715">MIKKTVISAATIVMPRAHRKELTGLKALKGIGRIGSRARRLGLKMQSTFPGCGIFGVEMFYLETGELLINEIAPRPHNSGHYTIDACVTSQFEAHLRSILDLPMPKNFTSFSTITTNAIMLNVLGDKHTKDKELETCERAKA</sequence>
<evidence type="ECO:0000256" key="1">
    <source>
        <dbReference type="ARBA" id="ARBA00022741"/>
    </source>
</evidence>
<evidence type="ECO:0000256" key="2">
    <source>
        <dbReference type="ARBA" id="ARBA00022840"/>
    </source>
</evidence>
<name>F9DME2_9BACT</name>
<dbReference type="PANTHER" id="PTHR11609:SF5">
    <property type="entry name" value="PHOSPHORIBOSYLAMINOIMIDAZOLE CARBOXYLASE"/>
    <property type="match status" value="1"/>
</dbReference>
<evidence type="ECO:0000256" key="3">
    <source>
        <dbReference type="PROSITE-ProRule" id="PRU00409"/>
    </source>
</evidence>
<dbReference type="Proteomes" id="UP000004123">
    <property type="component" value="Unassembled WGS sequence"/>
</dbReference>
<dbReference type="PANTHER" id="PTHR11609">
    <property type="entry name" value="PURINE BIOSYNTHESIS PROTEIN 6/7, PUR6/7"/>
    <property type="match status" value="1"/>
</dbReference>
<evidence type="ECO:0000259" key="4">
    <source>
        <dbReference type="PROSITE" id="PS50975"/>
    </source>
</evidence>
<dbReference type="Gene3D" id="3.30.470.20">
    <property type="entry name" value="ATP-grasp fold, B domain"/>
    <property type="match status" value="1"/>
</dbReference>
<dbReference type="HOGENOM" id="CLU_1814085_0_0_10"/>
<comment type="caution">
    <text evidence="5">The sequence shown here is derived from an EMBL/GenBank/DDBJ whole genome shotgun (WGS) entry which is preliminary data.</text>
</comment>
<dbReference type="SUPFAM" id="SSF56059">
    <property type="entry name" value="Glutathione synthetase ATP-binding domain-like"/>
    <property type="match status" value="1"/>
</dbReference>
<gene>
    <name evidence="5" type="primary">purK</name>
    <name evidence="5" type="ORF">HMPREF9144_2834</name>
</gene>
<dbReference type="EMBL" id="AFPY01000149">
    <property type="protein sequence ID" value="EGQ11430.1"/>
    <property type="molecule type" value="Genomic_DNA"/>
</dbReference>
<protein>
    <submittedName>
        <fullName evidence="5">Phosphoribosylaminoimidazole carboxylase ATPase subunit PurK</fullName>
        <ecNumber evidence="5">4.1.1.21</ecNumber>
    </submittedName>
</protein>
<keyword evidence="2 3" id="KW-0067">ATP-binding</keyword>
<keyword evidence="5" id="KW-0456">Lyase</keyword>
<dbReference type="GO" id="GO:0046872">
    <property type="term" value="F:metal ion binding"/>
    <property type="evidence" value="ECO:0007669"/>
    <property type="project" value="InterPro"/>
</dbReference>
<keyword evidence="1 3" id="KW-0547">Nucleotide-binding</keyword>
<dbReference type="EC" id="4.1.1.21" evidence="5"/>
<dbReference type="eggNOG" id="COG0026">
    <property type="taxonomic scope" value="Bacteria"/>
</dbReference>
<dbReference type="STRING" id="997353.HMPREF9144_2834"/>
<proteinExistence type="predicted"/>
<organism evidence="5 6">
    <name type="scientific">Prevotella pallens ATCC 700821</name>
    <dbReference type="NCBI Taxonomy" id="997353"/>
    <lineage>
        <taxon>Bacteria</taxon>
        <taxon>Pseudomonadati</taxon>
        <taxon>Bacteroidota</taxon>
        <taxon>Bacteroidia</taxon>
        <taxon>Bacteroidales</taxon>
        <taxon>Prevotellaceae</taxon>
        <taxon>Prevotella</taxon>
    </lineage>
</organism>
<evidence type="ECO:0000313" key="6">
    <source>
        <dbReference type="Proteomes" id="UP000004123"/>
    </source>
</evidence>
<feature type="domain" description="ATP-grasp" evidence="4">
    <location>
        <begin position="53"/>
        <end position="100"/>
    </location>
</feature>
<reference evidence="5 6" key="1">
    <citation type="submission" date="2011-04" db="EMBL/GenBank/DDBJ databases">
        <authorList>
            <person name="Muzny D."/>
            <person name="Qin X."/>
            <person name="Deng J."/>
            <person name="Jiang H."/>
            <person name="Liu Y."/>
            <person name="Qu J."/>
            <person name="Song X.-Z."/>
            <person name="Zhang L."/>
            <person name="Thornton R."/>
            <person name="Coyle M."/>
            <person name="Francisco L."/>
            <person name="Jackson L."/>
            <person name="Javaid M."/>
            <person name="Korchina V."/>
            <person name="Kovar C."/>
            <person name="Mata R."/>
            <person name="Mathew T."/>
            <person name="Ngo R."/>
            <person name="Nguyen L."/>
            <person name="Nguyen N."/>
            <person name="Okwuonu G."/>
            <person name="Ongeri F."/>
            <person name="Pham C."/>
            <person name="Simmons D."/>
            <person name="Wilczek-Boney K."/>
            <person name="Hale W."/>
            <person name="Jakkamsetti A."/>
            <person name="Pham P."/>
            <person name="Ruth R."/>
            <person name="San Lucas F."/>
            <person name="Warren J."/>
            <person name="Zhang J."/>
            <person name="Zhao Z."/>
            <person name="Zhou C."/>
            <person name="Zhu D."/>
            <person name="Lee S."/>
            <person name="Bess C."/>
            <person name="Blankenburg K."/>
            <person name="Forbes L."/>
            <person name="Fu Q."/>
            <person name="Gubbala S."/>
            <person name="Hirani K."/>
            <person name="Jayaseelan J.C."/>
            <person name="Lara F."/>
            <person name="Munidasa M."/>
            <person name="Palculict T."/>
            <person name="Patil S."/>
            <person name="Pu L.-L."/>
            <person name="Saada N."/>
            <person name="Tang L."/>
            <person name="Weissenberger G."/>
            <person name="Zhu Y."/>
            <person name="Hemphill L."/>
            <person name="Shang Y."/>
            <person name="Youmans B."/>
            <person name="Ayvaz T."/>
            <person name="Ross M."/>
            <person name="Santibanez J."/>
            <person name="Aqrawi P."/>
            <person name="Gross S."/>
            <person name="Joshi V."/>
            <person name="Fowler G."/>
            <person name="Nazareth L."/>
            <person name="Reid J."/>
            <person name="Worley K."/>
            <person name="Petrosino J."/>
            <person name="Highlander S."/>
            <person name="Gibbs R."/>
        </authorList>
    </citation>
    <scope>NUCLEOTIDE SEQUENCE [LARGE SCALE GENOMIC DNA]</scope>
    <source>
        <strain evidence="5 6">ATCC 700821</strain>
    </source>
</reference>
<accession>F9DME2</accession>
<dbReference type="AlphaFoldDB" id="F9DME2"/>
<dbReference type="PROSITE" id="PS50975">
    <property type="entry name" value="ATP_GRASP"/>
    <property type="match status" value="1"/>
</dbReference>
<evidence type="ECO:0000313" key="5">
    <source>
        <dbReference type="EMBL" id="EGQ11430.1"/>
    </source>
</evidence>
<dbReference type="InterPro" id="IPR011761">
    <property type="entry name" value="ATP-grasp"/>
</dbReference>
<dbReference type="InterPro" id="IPR003135">
    <property type="entry name" value="ATP-grasp_carboxylate-amine"/>
</dbReference>
<dbReference type="GO" id="GO:0004638">
    <property type="term" value="F:phosphoribosylaminoimidazole carboxylase activity"/>
    <property type="evidence" value="ECO:0007669"/>
    <property type="project" value="UniProtKB-EC"/>
</dbReference>
<dbReference type="GO" id="GO:0005524">
    <property type="term" value="F:ATP binding"/>
    <property type="evidence" value="ECO:0007669"/>
    <property type="project" value="UniProtKB-UniRule"/>
</dbReference>
<dbReference type="Pfam" id="PF02222">
    <property type="entry name" value="ATP-grasp"/>
    <property type="match status" value="1"/>
</dbReference>